<dbReference type="SUPFAM" id="SSF51735">
    <property type="entry name" value="NAD(P)-binding Rossmann-fold domains"/>
    <property type="match status" value="1"/>
</dbReference>
<dbReference type="KEGG" id="talb:FTW19_20765"/>
<dbReference type="PANTHER" id="PTHR43639:SF1">
    <property type="entry name" value="SHORT-CHAIN DEHYDROGENASE_REDUCTASE FAMILY PROTEIN"/>
    <property type="match status" value="1"/>
</dbReference>
<dbReference type="NCBIfam" id="NF005559">
    <property type="entry name" value="PRK07231.1"/>
    <property type="match status" value="1"/>
</dbReference>
<keyword evidence="2 4" id="KW-0560">Oxidoreductase</keyword>
<evidence type="ECO:0000313" key="4">
    <source>
        <dbReference type="EMBL" id="QEE30193.1"/>
    </source>
</evidence>
<evidence type="ECO:0000259" key="3">
    <source>
        <dbReference type="SMART" id="SM00822"/>
    </source>
</evidence>
<reference evidence="4 5" key="1">
    <citation type="submission" date="2019-08" db="EMBL/GenBank/DDBJ databases">
        <title>Complete genome sequence of Terriglobus albidus strain ORNL.</title>
        <authorList>
            <person name="Podar M."/>
        </authorList>
    </citation>
    <scope>NUCLEOTIDE SEQUENCE [LARGE SCALE GENOMIC DNA]</scope>
    <source>
        <strain evidence="4 5">ORNL</strain>
    </source>
</reference>
<gene>
    <name evidence="4" type="ORF">FTW19_20765</name>
</gene>
<dbReference type="InterPro" id="IPR002347">
    <property type="entry name" value="SDR_fam"/>
</dbReference>
<dbReference type="PRINTS" id="PR00080">
    <property type="entry name" value="SDRFAMILY"/>
</dbReference>
<sequence>MGVLNGKVAVVTGASKGIGAGIAKKLAAEGAAVVLNYGASREDAEKQIAEITKNGGKAIAVQGSVANSAEVVRVFEEAKKAYGKVDILVNNAGVYAFAPLAEVQEAEFHREFNTNVLGAILSAKEALKYFPEEGGSIVNIGSAASTLTAPGSVIYSATKAALDAVTGVLSKELGPKIRVNSVNPGPVVTEGYTTLGFKDSEFEKQFVGQMPLKRVGSVEEVADAVLFLASDASRWITGEKLVVAGGLR</sequence>
<dbReference type="FunFam" id="3.40.50.720:FF:000084">
    <property type="entry name" value="Short-chain dehydrogenase reductase"/>
    <property type="match status" value="1"/>
</dbReference>
<dbReference type="InterPro" id="IPR036291">
    <property type="entry name" value="NAD(P)-bd_dom_sf"/>
</dbReference>
<dbReference type="InterPro" id="IPR020904">
    <property type="entry name" value="Sc_DH/Rdtase_CS"/>
</dbReference>
<dbReference type="Pfam" id="PF13561">
    <property type="entry name" value="adh_short_C2"/>
    <property type="match status" value="1"/>
</dbReference>
<organism evidence="4 5">
    <name type="scientific">Terriglobus albidus</name>
    <dbReference type="NCBI Taxonomy" id="1592106"/>
    <lineage>
        <taxon>Bacteria</taxon>
        <taxon>Pseudomonadati</taxon>
        <taxon>Acidobacteriota</taxon>
        <taxon>Terriglobia</taxon>
        <taxon>Terriglobales</taxon>
        <taxon>Acidobacteriaceae</taxon>
        <taxon>Terriglobus</taxon>
    </lineage>
</organism>
<dbReference type="RefSeq" id="WP_147649462.1">
    <property type="nucleotide sequence ID" value="NZ_CP042806.1"/>
</dbReference>
<keyword evidence="5" id="KW-1185">Reference proteome</keyword>
<evidence type="ECO:0000256" key="1">
    <source>
        <dbReference type="ARBA" id="ARBA00006484"/>
    </source>
</evidence>
<accession>A0A5B9EDD2</accession>
<dbReference type="InterPro" id="IPR057326">
    <property type="entry name" value="KR_dom"/>
</dbReference>
<evidence type="ECO:0000256" key="2">
    <source>
        <dbReference type="ARBA" id="ARBA00023002"/>
    </source>
</evidence>
<dbReference type="EMBL" id="CP042806">
    <property type="protein sequence ID" value="QEE30193.1"/>
    <property type="molecule type" value="Genomic_DNA"/>
</dbReference>
<dbReference type="OrthoDB" id="9803333at2"/>
<name>A0A5B9EDD2_9BACT</name>
<dbReference type="Gene3D" id="3.40.50.720">
    <property type="entry name" value="NAD(P)-binding Rossmann-like Domain"/>
    <property type="match status" value="1"/>
</dbReference>
<dbReference type="EC" id="1.1.1.47" evidence="4"/>
<protein>
    <submittedName>
        <fullName evidence="4">Glucose 1-dehydrogenase</fullName>
        <ecNumber evidence="4">1.1.1.47</ecNumber>
    </submittedName>
</protein>
<dbReference type="AlphaFoldDB" id="A0A5B9EDD2"/>
<dbReference type="SMART" id="SM00822">
    <property type="entry name" value="PKS_KR"/>
    <property type="match status" value="1"/>
</dbReference>
<proteinExistence type="inferred from homology"/>
<evidence type="ECO:0000313" key="5">
    <source>
        <dbReference type="Proteomes" id="UP000321820"/>
    </source>
</evidence>
<dbReference type="PANTHER" id="PTHR43639">
    <property type="entry name" value="OXIDOREDUCTASE, SHORT-CHAIN DEHYDROGENASE/REDUCTASE FAMILY (AFU_ORTHOLOGUE AFUA_5G02870)"/>
    <property type="match status" value="1"/>
</dbReference>
<dbReference type="PRINTS" id="PR00081">
    <property type="entry name" value="GDHRDH"/>
</dbReference>
<dbReference type="Proteomes" id="UP000321820">
    <property type="component" value="Chromosome"/>
</dbReference>
<dbReference type="GO" id="GO:0047936">
    <property type="term" value="F:glucose 1-dehydrogenase [NAD(P)+] activity"/>
    <property type="evidence" value="ECO:0007669"/>
    <property type="project" value="UniProtKB-EC"/>
</dbReference>
<dbReference type="PROSITE" id="PS00061">
    <property type="entry name" value="ADH_SHORT"/>
    <property type="match status" value="1"/>
</dbReference>
<comment type="similarity">
    <text evidence="1">Belongs to the short-chain dehydrogenases/reductases (SDR) family.</text>
</comment>
<feature type="domain" description="Ketoreductase" evidence="3">
    <location>
        <begin position="7"/>
        <end position="191"/>
    </location>
</feature>